<dbReference type="RefSeq" id="WP_321544570.1">
    <property type="nucleotide sequence ID" value="NZ_JAXIVS010000002.1"/>
</dbReference>
<comment type="caution">
    <text evidence="1">The sequence shown here is derived from an EMBL/GenBank/DDBJ whole genome shotgun (WGS) entry which is preliminary data.</text>
</comment>
<dbReference type="Proteomes" id="UP001291309">
    <property type="component" value="Unassembled WGS sequence"/>
</dbReference>
<proteinExistence type="predicted"/>
<dbReference type="EMBL" id="JAXIVS010000002">
    <property type="protein sequence ID" value="MDY7225844.1"/>
    <property type="molecule type" value="Genomic_DNA"/>
</dbReference>
<sequence length="108" mass="12385">MCYDLDIPRPLFELMQELPTRTRIGIYLALSRLSEVASLWPPDDVRWERFGRRNGDGLCFYVEGCCVSVELQPTERRLRVREIGRVLVRLPLDASGLEGNLLSSPAQH</sequence>
<accession>A0ABU5GXC9</accession>
<keyword evidence="2" id="KW-1185">Reference proteome</keyword>
<reference evidence="1 2" key="1">
    <citation type="submission" date="2023-12" db="EMBL/GenBank/DDBJ databases">
        <title>the genome sequence of Hyalangium sp. s54d21.</title>
        <authorList>
            <person name="Zhang X."/>
        </authorList>
    </citation>
    <scope>NUCLEOTIDE SEQUENCE [LARGE SCALE GENOMIC DNA]</scope>
    <source>
        <strain evidence="2">s54d21</strain>
    </source>
</reference>
<evidence type="ECO:0000313" key="2">
    <source>
        <dbReference type="Proteomes" id="UP001291309"/>
    </source>
</evidence>
<organism evidence="1 2">
    <name type="scientific">Hyalangium rubrum</name>
    <dbReference type="NCBI Taxonomy" id="3103134"/>
    <lineage>
        <taxon>Bacteria</taxon>
        <taxon>Pseudomonadati</taxon>
        <taxon>Myxococcota</taxon>
        <taxon>Myxococcia</taxon>
        <taxon>Myxococcales</taxon>
        <taxon>Cystobacterineae</taxon>
        <taxon>Archangiaceae</taxon>
        <taxon>Hyalangium</taxon>
    </lineage>
</organism>
<gene>
    <name evidence="1" type="ORF">SYV04_05600</name>
</gene>
<name>A0ABU5GXC9_9BACT</name>
<evidence type="ECO:0000313" key="1">
    <source>
        <dbReference type="EMBL" id="MDY7225844.1"/>
    </source>
</evidence>
<protein>
    <submittedName>
        <fullName evidence="1">Uncharacterized protein</fullName>
    </submittedName>
</protein>